<dbReference type="EMBL" id="CAJQZP010000693">
    <property type="protein sequence ID" value="CAG4977705.1"/>
    <property type="molecule type" value="Genomic_DNA"/>
</dbReference>
<evidence type="ECO:0000313" key="1">
    <source>
        <dbReference type="EMBL" id="CAG4977705.1"/>
    </source>
</evidence>
<name>A0A8S3WU00_PARAO</name>
<reference evidence="1" key="1">
    <citation type="submission" date="2021-04" db="EMBL/GenBank/DDBJ databases">
        <authorList>
            <person name="Tunstrom K."/>
        </authorList>
    </citation>
    <scope>NUCLEOTIDE SEQUENCE</scope>
</reference>
<evidence type="ECO:0000313" key="2">
    <source>
        <dbReference type="Proteomes" id="UP000691718"/>
    </source>
</evidence>
<organism evidence="1 2">
    <name type="scientific">Parnassius apollo</name>
    <name type="common">Apollo butterfly</name>
    <name type="synonym">Papilio apollo</name>
    <dbReference type="NCBI Taxonomy" id="110799"/>
    <lineage>
        <taxon>Eukaryota</taxon>
        <taxon>Metazoa</taxon>
        <taxon>Ecdysozoa</taxon>
        <taxon>Arthropoda</taxon>
        <taxon>Hexapoda</taxon>
        <taxon>Insecta</taxon>
        <taxon>Pterygota</taxon>
        <taxon>Neoptera</taxon>
        <taxon>Endopterygota</taxon>
        <taxon>Lepidoptera</taxon>
        <taxon>Glossata</taxon>
        <taxon>Ditrysia</taxon>
        <taxon>Papilionoidea</taxon>
        <taxon>Papilionidae</taxon>
        <taxon>Parnassiinae</taxon>
        <taxon>Parnassini</taxon>
        <taxon>Parnassius</taxon>
        <taxon>Parnassius</taxon>
    </lineage>
</organism>
<dbReference type="AlphaFoldDB" id="A0A8S3WU00"/>
<proteinExistence type="predicted"/>
<comment type="caution">
    <text evidence="1">The sequence shown here is derived from an EMBL/GenBank/DDBJ whole genome shotgun (WGS) entry which is preliminary data.</text>
</comment>
<keyword evidence="2" id="KW-1185">Reference proteome</keyword>
<gene>
    <name evidence="1" type="ORF">PAPOLLO_LOCUS9463</name>
</gene>
<sequence>MESRKNRTKWVTNKTKELITSRADLTSNPEKTKTIRKDIANLSNKIKSHMRKDRQRYRLEQLKKCIQRTGGTKKTAKLLLEKRDWIPNLINKNHKCEKRRDALKSYQ</sequence>
<dbReference type="Proteomes" id="UP000691718">
    <property type="component" value="Unassembled WGS sequence"/>
</dbReference>
<accession>A0A8S3WU00</accession>
<protein>
    <submittedName>
        <fullName evidence="1">(apollo) hypothetical protein</fullName>
    </submittedName>
</protein>
<dbReference type="OrthoDB" id="410104at2759"/>